<evidence type="ECO:0000256" key="3">
    <source>
        <dbReference type="ARBA" id="ARBA00023180"/>
    </source>
</evidence>
<dbReference type="EMBL" id="NCKV01022882">
    <property type="protein sequence ID" value="RWS19769.1"/>
    <property type="molecule type" value="Genomic_DNA"/>
</dbReference>
<dbReference type="CDD" id="cd00842">
    <property type="entry name" value="MPP_ASMase"/>
    <property type="match status" value="1"/>
</dbReference>
<comment type="similarity">
    <text evidence="1">Belongs to the acid sphingomyelinase family.</text>
</comment>
<evidence type="ECO:0000256" key="2">
    <source>
        <dbReference type="ARBA" id="ARBA00022801"/>
    </source>
</evidence>
<dbReference type="Gene3D" id="3.60.21.10">
    <property type="match status" value="1"/>
</dbReference>
<dbReference type="PANTHER" id="PTHR10340:SF34">
    <property type="entry name" value="SPHINGOMYELIN PHOSPHODIESTERASE"/>
    <property type="match status" value="1"/>
</dbReference>
<feature type="domain" description="Calcineurin-like phosphoesterase" evidence="4">
    <location>
        <begin position="41"/>
        <end position="272"/>
    </location>
</feature>
<dbReference type="SUPFAM" id="SSF56300">
    <property type="entry name" value="Metallo-dependent phosphatases"/>
    <property type="match status" value="1"/>
</dbReference>
<dbReference type="STRING" id="299467.A0A443RXK5"/>
<dbReference type="Proteomes" id="UP000288716">
    <property type="component" value="Unassembled WGS sequence"/>
</dbReference>
<proteinExistence type="inferred from homology"/>
<dbReference type="InterPro" id="IPR004843">
    <property type="entry name" value="Calcineurin-like_PHP"/>
</dbReference>
<keyword evidence="3" id="KW-0325">Glycoprotein</keyword>
<keyword evidence="2" id="KW-0378">Hydrolase</keyword>
<name>A0A443RXK5_9ACAR</name>
<evidence type="ECO:0000313" key="5">
    <source>
        <dbReference type="EMBL" id="RWS19769.1"/>
    </source>
</evidence>
<evidence type="ECO:0000256" key="1">
    <source>
        <dbReference type="ARBA" id="ARBA00008234"/>
    </source>
</evidence>
<dbReference type="GO" id="GO:0008081">
    <property type="term" value="F:phosphoric diester hydrolase activity"/>
    <property type="evidence" value="ECO:0007669"/>
    <property type="project" value="TreeGrafter"/>
</dbReference>
<reference evidence="5 6" key="1">
    <citation type="journal article" date="2018" name="Gigascience">
        <title>Genomes of trombidid mites reveal novel predicted allergens and laterally-transferred genes associated with secondary metabolism.</title>
        <authorList>
            <person name="Dong X."/>
            <person name="Chaisiri K."/>
            <person name="Xia D."/>
            <person name="Armstrong S.D."/>
            <person name="Fang Y."/>
            <person name="Donnelly M.J."/>
            <person name="Kadowaki T."/>
            <person name="McGarry J.W."/>
            <person name="Darby A.C."/>
            <person name="Makepeace B.L."/>
        </authorList>
    </citation>
    <scope>NUCLEOTIDE SEQUENCE [LARGE SCALE GENOMIC DNA]</scope>
    <source>
        <strain evidence="5">UoL-UT</strain>
    </source>
</reference>
<sequence length="294" mass="33886">MCGVIMGKQCSRHPPSIYETWTVPLPGLKKKVDYTGDMSDLKILHLTDLHYDPLYKPGALTTCDDKFCCRASSVHGTGSAGYWGHPPNCDAPLHLLENFVQHINKTHESNFDLLFWTGDNSPHDSWMTTAHEVIDTSTTITNLLKMYLSKNKTVFPILGNHEGMPTNQFAVANDTKFYTRRIFEKLAEQWSEWLETEEAIKTFKYGGYYAKKFGTNFKVIALNTNICDRTNFWNLYAPIDPYDQLHWMVNELNKSEEIGENVYVVAHIPPDSSCTPNWFHNYLRITERFQDTIK</sequence>
<dbReference type="InterPro" id="IPR041805">
    <property type="entry name" value="ASMase/PPN1_MPP"/>
</dbReference>
<evidence type="ECO:0000259" key="4">
    <source>
        <dbReference type="Pfam" id="PF00149"/>
    </source>
</evidence>
<accession>A0A443RXK5</accession>
<dbReference type="AlphaFoldDB" id="A0A443RXK5"/>
<dbReference type="PANTHER" id="PTHR10340">
    <property type="entry name" value="SPHINGOMYELIN PHOSPHODIESTERASE"/>
    <property type="match status" value="1"/>
</dbReference>
<organism evidence="5 6">
    <name type="scientific">Leptotrombidium deliense</name>
    <dbReference type="NCBI Taxonomy" id="299467"/>
    <lineage>
        <taxon>Eukaryota</taxon>
        <taxon>Metazoa</taxon>
        <taxon>Ecdysozoa</taxon>
        <taxon>Arthropoda</taxon>
        <taxon>Chelicerata</taxon>
        <taxon>Arachnida</taxon>
        <taxon>Acari</taxon>
        <taxon>Acariformes</taxon>
        <taxon>Trombidiformes</taxon>
        <taxon>Prostigmata</taxon>
        <taxon>Anystina</taxon>
        <taxon>Parasitengona</taxon>
        <taxon>Trombiculoidea</taxon>
        <taxon>Trombiculidae</taxon>
        <taxon>Leptotrombidium</taxon>
    </lineage>
</organism>
<comment type="caution">
    <text evidence="5">The sequence shown here is derived from an EMBL/GenBank/DDBJ whole genome shotgun (WGS) entry which is preliminary data.</text>
</comment>
<dbReference type="OrthoDB" id="282973at2759"/>
<dbReference type="InterPro" id="IPR029052">
    <property type="entry name" value="Metallo-depent_PP-like"/>
</dbReference>
<dbReference type="GO" id="GO:0005615">
    <property type="term" value="C:extracellular space"/>
    <property type="evidence" value="ECO:0007669"/>
    <property type="project" value="TreeGrafter"/>
</dbReference>
<dbReference type="Pfam" id="PF00149">
    <property type="entry name" value="Metallophos"/>
    <property type="match status" value="1"/>
</dbReference>
<gene>
    <name evidence="5" type="ORF">B4U80_08736</name>
</gene>
<evidence type="ECO:0000313" key="6">
    <source>
        <dbReference type="Proteomes" id="UP000288716"/>
    </source>
</evidence>
<feature type="non-terminal residue" evidence="5">
    <location>
        <position position="294"/>
    </location>
</feature>
<keyword evidence="6" id="KW-1185">Reference proteome</keyword>
<protein>
    <submittedName>
        <fullName evidence="5">Sphingomyelin phosphodiesterase-like protein</fullName>
    </submittedName>
</protein>
<dbReference type="VEuPathDB" id="VectorBase:LDEU012271"/>